<feature type="compositionally biased region" description="Polar residues" evidence="7">
    <location>
        <begin position="1973"/>
        <end position="1993"/>
    </location>
</feature>
<dbReference type="EMBL" id="CAJNOC010000736">
    <property type="protein sequence ID" value="CAF0797628.1"/>
    <property type="molecule type" value="Genomic_DNA"/>
</dbReference>
<dbReference type="GO" id="GO:0016477">
    <property type="term" value="P:cell migration"/>
    <property type="evidence" value="ECO:0007669"/>
    <property type="project" value="TreeGrafter"/>
</dbReference>
<evidence type="ECO:0000259" key="8">
    <source>
        <dbReference type="PROSITE" id="PS50002"/>
    </source>
</evidence>
<evidence type="ECO:0000256" key="4">
    <source>
        <dbReference type="ARBA" id="ARBA00022553"/>
    </source>
</evidence>
<dbReference type="Pfam" id="PF20422">
    <property type="entry name" value="DHR-2_Lobe_B"/>
    <property type="match status" value="1"/>
</dbReference>
<dbReference type="InterPro" id="IPR032376">
    <property type="entry name" value="DOCK_N"/>
</dbReference>
<dbReference type="InterPro" id="IPR043161">
    <property type="entry name" value="DOCK_C_lobe_A"/>
</dbReference>
<dbReference type="PANTHER" id="PTHR45653:SF10">
    <property type="entry name" value="MYOBLAST CITY, ISOFORM B"/>
    <property type="match status" value="1"/>
</dbReference>
<feature type="domain" description="SH3" evidence="8">
    <location>
        <begin position="10"/>
        <end position="71"/>
    </location>
</feature>
<evidence type="ECO:0000313" key="11">
    <source>
        <dbReference type="EMBL" id="CAF0797628.1"/>
    </source>
</evidence>
<evidence type="ECO:0000256" key="7">
    <source>
        <dbReference type="SAM" id="MobiDB-lite"/>
    </source>
</evidence>
<dbReference type="PROSITE" id="PS50002">
    <property type="entry name" value="SH3"/>
    <property type="match status" value="1"/>
</dbReference>
<dbReference type="Pfam" id="PF14429">
    <property type="entry name" value="DOCK-C2"/>
    <property type="match status" value="1"/>
</dbReference>
<evidence type="ECO:0000313" key="12">
    <source>
        <dbReference type="Proteomes" id="UP000663879"/>
    </source>
</evidence>
<dbReference type="InterPro" id="IPR035892">
    <property type="entry name" value="C2_domain_sf"/>
</dbReference>
<accession>A0A813SM26</accession>
<comment type="caution">
    <text evidence="11">The sequence shown here is derived from an EMBL/GenBank/DDBJ whole genome shotgun (WGS) entry which is preliminary data.</text>
</comment>
<comment type="subcellular location">
    <subcellularLocation>
        <location evidence="1">Cytoplasm</location>
    </subcellularLocation>
</comment>
<feature type="compositionally biased region" description="Low complexity" evidence="7">
    <location>
        <begin position="1901"/>
        <end position="1914"/>
    </location>
</feature>
<dbReference type="GO" id="GO:0007264">
    <property type="term" value="P:small GTPase-mediated signal transduction"/>
    <property type="evidence" value="ECO:0007669"/>
    <property type="project" value="InterPro"/>
</dbReference>
<reference evidence="11" key="1">
    <citation type="submission" date="2021-02" db="EMBL/GenBank/DDBJ databases">
        <authorList>
            <person name="Nowell W R."/>
        </authorList>
    </citation>
    <scope>NUCLEOTIDE SEQUENCE</scope>
    <source>
        <strain evidence="11">Ploen Becks lab</strain>
    </source>
</reference>
<dbReference type="GO" id="GO:0007520">
    <property type="term" value="P:myoblast fusion"/>
    <property type="evidence" value="ECO:0007669"/>
    <property type="project" value="TreeGrafter"/>
</dbReference>
<dbReference type="PROSITE" id="PS51650">
    <property type="entry name" value="C2_DOCK"/>
    <property type="match status" value="1"/>
</dbReference>
<dbReference type="InterPro" id="IPR027357">
    <property type="entry name" value="DOCKER_dom"/>
</dbReference>
<feature type="domain" description="C2 DOCK-type" evidence="9">
    <location>
        <begin position="475"/>
        <end position="653"/>
    </location>
</feature>
<dbReference type="Gene3D" id="1.20.1270.350">
    <property type="entry name" value="Dedicator of cytokinesis N-terminal subdomain"/>
    <property type="match status" value="1"/>
</dbReference>
<dbReference type="Gene3D" id="2.60.40.150">
    <property type="entry name" value="C2 domain"/>
    <property type="match status" value="1"/>
</dbReference>
<evidence type="ECO:0000256" key="6">
    <source>
        <dbReference type="PROSITE-ProRule" id="PRU00983"/>
    </source>
</evidence>
<keyword evidence="3" id="KW-0963">Cytoplasm</keyword>
<dbReference type="Pfam" id="PF23554">
    <property type="entry name" value="TPR_DOCK"/>
    <property type="match status" value="2"/>
</dbReference>
<name>A0A813SM26_9BILA</name>
<evidence type="ECO:0000256" key="5">
    <source>
        <dbReference type="PROSITE-ProRule" id="PRU00192"/>
    </source>
</evidence>
<dbReference type="InterPro" id="IPR042455">
    <property type="entry name" value="DOCK_N_sub1"/>
</dbReference>
<dbReference type="InterPro" id="IPR043162">
    <property type="entry name" value="DOCK_C_lobe_C"/>
</dbReference>
<gene>
    <name evidence="11" type="ORF">OXX778_LOCUS6297</name>
</gene>
<dbReference type="GO" id="GO:0005737">
    <property type="term" value="C:cytoplasm"/>
    <property type="evidence" value="ECO:0007669"/>
    <property type="project" value="UniProtKB-SubCell"/>
</dbReference>
<evidence type="ECO:0008006" key="13">
    <source>
        <dbReference type="Google" id="ProtNLM"/>
    </source>
</evidence>
<dbReference type="Proteomes" id="UP000663879">
    <property type="component" value="Unassembled WGS sequence"/>
</dbReference>
<dbReference type="InterPro" id="IPR046770">
    <property type="entry name" value="DOCKER_Lobe_B"/>
</dbReference>
<feature type="domain" description="DOCKER" evidence="10">
    <location>
        <begin position="1399"/>
        <end position="1811"/>
    </location>
</feature>
<dbReference type="Gene3D" id="1.25.40.410">
    <property type="match status" value="1"/>
</dbReference>
<sequence>MGIWNLIPNDHPKNAIAISSFKNSNLNCLEFKIGDKLELIEQTDEWYRGFLQNKPSKLGIFPKTFVRTYDPKCLQHEDASVYEIESLLREWTSVWMKKFDEIEKSKKTQFLPGYFKNLYNLKNIIVENRASIDEIKDLKKSTISKILLGNSLLGLDVIAFDSNYNRLGSCETSTIFLYEELKKNSDLRNQSTQSHIISQSSMLKDESLNESNLSNFQHKPLSNINSQNSRTSSTYCLKVSLENLIPISNYALPDENSELCVNLYLYKENSIENSYYLCENAIFNLSQFNTCTRSSSFSGLDTTPSLTVSNQNGKFALFCDISERDFELTKNGYKLFLIVYAIKHLKHVANDRQASISKMFAGGVWDLGSNLCNLFNVAADVRIIHSSMILYVTEFDASLASSKTILEFLRDLSTRDINDIKTLRNTNKDSYLTLTFRIELNEMSYKNACDKYEHLNPRISRKMDFPDIIMPDDFRNEFYVTVAGGEFQKARNYEFVVNLVQFKEDLGKLVEIQVDFDDGDENKKNLFFYKSIVYLKQDKPKWNEIVNVSIPHGKKAEEIKKLYLRFLIRSRSLDGKDKNKMIGTCYIQITNEDGSAIKDTHCYLPMTRLENENETTSLDGFYFPLRVAPNIQKNLLNSSEKLKEFIDVRVKVVSTQLTQNVTLLNLLSFPTDEKPDQDRYISLLTYLDELLSVKDEQSAEIVKFLQAILDKLIDILLDLKIKHKDSSEVNKAYEIHSKQIQPRVFEILVAIFQIIENQSKFASFRTVIDAYLSKNFCITLAHKPLLRIFYDLMNNVYEKYSLIQTPQINKSESNIFLTPQVPVSKLSSQQRNSNLSSSASICSNSQNDDKTDDFIINTIKSMEYIFKFAFRSRELLSLYSKSNNSDVKNDTFDMDIANIFNKMTEITNLNWKNSSFYSSNQINDSSSHLSSAANNEANLTKIQSFILKNLISLLPILIQSKRYSMQKISEFLIGFLQSRYILQTQFLSKMIKTKLFESPESRRVVIGPICKAMTLLLTIDGSSEEKNRIDVKLELVGKVLSELMDVMEKKNIGSITEDMNEICLMLPQLASTFLYFLDNAENKRLFGSILVSVMRLMEPSHYDVLFEYTNNLAESVENLINYCTSIIDQKIYKNLMNIKKITLDDSVAQLVLIKVIYTCKTLLDERTFPSDWFDLLILRNNVVLNTMYHIAERINKYHVENFDRLNKQIWMDYFDCMVKLAIDPCLQLENFNENKRKNVLLKYKDIRVKAASEIKKMWYNLGDKKSLFIPDMVEPFMKVALIPINDIHNYVIPLFYDMINCEYMCKGHNVDFDDYCVPKYLITTLDKQLEHGKGDVKFRNSFEKIMTEKFKSHVNLRNNVDFVRNVVALYDLLVEYLDLEPESCDELKTFYLNEILNFYGNLKRYDIYVKYVEKLRQIHKACKNLVCAAHTLKLHAELLFWTNDFIEPYLQHPSYPTQTIHKNLKELLFLDLINDFTEGQAWEKALELSKILRGIYDSQYELEKLFIFLRKQADLCENIIKIDRYECKYFLVGFYGRKFPRLLQNKQFVFRSEPLEQIMTFRQRVESWFPKSIRINHSNPLTESEMQSDNQYIQIISVQPIYESKEHLKNLNLSTQLVKYYQHNEVNKFKFSFRKDTKLNEDDPTLWWLREKYVTISNSLPDVINFYPVINETSLDISPIQNAINTVKERLEKLKKSYNKIDLNKEVCESDKSLIQGTIDPGVLGGLPKYKRFFAIDNNLECNELKDLIIETINWGESFLDLTLEYLPNDYLLNILKTEQLPKLKSLFDMPINATLRKKSQISTSTQMIESTPKSGSKSSILNESVNKSFLNKVSENYTGRAILSYLGVGDKSSQSQLSQNSHRDSISSIKSINSDDETRKIVLDETVNPKRPLRPNRVANQNTSSPSNSNQSSRPISHLSGEDLSCSLNQINSTLLNNKINEHFVTHEEEIDLITDDLKSPPPKPPKIISFSVKNNHQNNHAGNGSNSQSNEDLVINDNLSMTDQTKSSSTSLNNNVQFRYLSSKTISDSVLNKLPDN</sequence>
<evidence type="ECO:0000256" key="2">
    <source>
        <dbReference type="ARBA" id="ARBA00022443"/>
    </source>
</evidence>
<dbReference type="Pfam" id="PF16172">
    <property type="entry name" value="DOCK_N"/>
    <property type="match status" value="1"/>
</dbReference>
<dbReference type="PROSITE" id="PS51651">
    <property type="entry name" value="DOCKER"/>
    <property type="match status" value="1"/>
</dbReference>
<organism evidence="11 12">
    <name type="scientific">Brachionus calyciflorus</name>
    <dbReference type="NCBI Taxonomy" id="104777"/>
    <lineage>
        <taxon>Eukaryota</taxon>
        <taxon>Metazoa</taxon>
        <taxon>Spiralia</taxon>
        <taxon>Gnathifera</taxon>
        <taxon>Rotifera</taxon>
        <taxon>Eurotatoria</taxon>
        <taxon>Monogononta</taxon>
        <taxon>Pseudotrocha</taxon>
        <taxon>Ploima</taxon>
        <taxon>Brachionidae</taxon>
        <taxon>Brachionus</taxon>
    </lineage>
</organism>
<dbReference type="InterPro" id="IPR027007">
    <property type="entry name" value="C2_DOCK-type_domain"/>
</dbReference>
<keyword evidence="4" id="KW-0597">Phosphoprotein</keyword>
<evidence type="ECO:0000259" key="10">
    <source>
        <dbReference type="PROSITE" id="PS51651"/>
    </source>
</evidence>
<dbReference type="InterPro" id="IPR026791">
    <property type="entry name" value="DOCK"/>
</dbReference>
<dbReference type="Gene3D" id="2.30.30.40">
    <property type="entry name" value="SH3 Domains"/>
    <property type="match status" value="1"/>
</dbReference>
<proteinExistence type="inferred from homology"/>
<evidence type="ECO:0000256" key="1">
    <source>
        <dbReference type="ARBA" id="ARBA00004496"/>
    </source>
</evidence>
<dbReference type="GO" id="GO:0005886">
    <property type="term" value="C:plasma membrane"/>
    <property type="evidence" value="ECO:0007669"/>
    <property type="project" value="TreeGrafter"/>
</dbReference>
<comment type="similarity">
    <text evidence="6">Belongs to the DOCK family.</text>
</comment>
<dbReference type="SMART" id="SM00326">
    <property type="entry name" value="SH3"/>
    <property type="match status" value="1"/>
</dbReference>
<dbReference type="GO" id="GO:0031267">
    <property type="term" value="F:small GTPase binding"/>
    <property type="evidence" value="ECO:0007669"/>
    <property type="project" value="TreeGrafter"/>
</dbReference>
<evidence type="ECO:0000259" key="9">
    <source>
        <dbReference type="PROSITE" id="PS51650"/>
    </source>
</evidence>
<keyword evidence="2 5" id="KW-0728">SH3 domain</keyword>
<dbReference type="SUPFAM" id="SSF50044">
    <property type="entry name" value="SH3-domain"/>
    <property type="match status" value="1"/>
</dbReference>
<dbReference type="GO" id="GO:0005085">
    <property type="term" value="F:guanyl-nucleotide exchange factor activity"/>
    <property type="evidence" value="ECO:0007669"/>
    <property type="project" value="InterPro"/>
</dbReference>
<dbReference type="PANTHER" id="PTHR45653">
    <property type="entry name" value="DEDICATOR OF CYTOKINESIS"/>
    <property type="match status" value="1"/>
</dbReference>
<keyword evidence="12" id="KW-1185">Reference proteome</keyword>
<dbReference type="InterPro" id="IPR056372">
    <property type="entry name" value="TPR_DOCK"/>
</dbReference>
<dbReference type="InterPro" id="IPR036028">
    <property type="entry name" value="SH3-like_dom_sf"/>
</dbReference>
<protein>
    <recommendedName>
        <fullName evidence="13">Dedicator of cytokinesis 1</fullName>
    </recommendedName>
</protein>
<dbReference type="InterPro" id="IPR001452">
    <property type="entry name" value="SH3_domain"/>
</dbReference>
<dbReference type="Gene3D" id="1.20.58.740">
    <property type="match status" value="1"/>
</dbReference>
<feature type="region of interest" description="Disordered" evidence="7">
    <location>
        <begin position="1881"/>
        <end position="1922"/>
    </location>
</feature>
<evidence type="ECO:0000256" key="3">
    <source>
        <dbReference type="ARBA" id="ARBA00022490"/>
    </source>
</evidence>
<feature type="region of interest" description="Disordered" evidence="7">
    <location>
        <begin position="1957"/>
        <end position="1993"/>
    </location>
</feature>
<dbReference type="OrthoDB" id="18896at2759"/>